<dbReference type="HOGENOM" id="CLU_101694_0_0_7"/>
<dbReference type="STRING" id="760154.Sulba_2471"/>
<organism evidence="2 3">
    <name type="scientific">Sulfurospirillum barnesii (strain ATCC 700032 / DSM 10660 / SES-3)</name>
    <dbReference type="NCBI Taxonomy" id="760154"/>
    <lineage>
        <taxon>Bacteria</taxon>
        <taxon>Pseudomonadati</taxon>
        <taxon>Campylobacterota</taxon>
        <taxon>Epsilonproteobacteria</taxon>
        <taxon>Campylobacterales</taxon>
        <taxon>Sulfurospirillaceae</taxon>
        <taxon>Sulfurospirillum</taxon>
    </lineage>
</organism>
<dbReference type="eggNOG" id="ENOG5030TNT">
    <property type="taxonomic scope" value="Bacteria"/>
</dbReference>
<dbReference type="PATRIC" id="fig|760154.4.peg.2470"/>
<dbReference type="Proteomes" id="UP000006176">
    <property type="component" value="Chromosome"/>
</dbReference>
<dbReference type="OrthoDB" id="5340273at2"/>
<evidence type="ECO:0000259" key="1">
    <source>
        <dbReference type="Pfam" id="PF11741"/>
    </source>
</evidence>
<dbReference type="Pfam" id="PF11741">
    <property type="entry name" value="AMIN"/>
    <property type="match status" value="1"/>
</dbReference>
<accession>I3Y0L4</accession>
<protein>
    <recommendedName>
        <fullName evidence="1">AMIN domain-containing protein</fullName>
    </recommendedName>
</protein>
<sequence length="236" mass="27182">MQKFFWLFLVLIITLEARENPFKSLSSTEDVGKMTDIEEHIEEFKNISFTLPSSARILKSVTISFQNIDGSIGYEEKVLHHMVDWHHPLVLSHSIPVKEKVSVTPPVSSTTLSKEATEKIQSKISLLAPTPTIQEKREKPLVLAEGISFLLDENELILFTKDSKLRDFLVVDPYKIVLDFKRVRSFTTKTLPFLKSHFVSVTLGEHKDFYRLAILLDGHYRYDLQAFEGGYRIKLK</sequence>
<reference evidence="2 3" key="1">
    <citation type="submission" date="2012-06" db="EMBL/GenBank/DDBJ databases">
        <title>Complete sequence of Sulfurospirillum barnesii SES-3.</title>
        <authorList>
            <consortium name="US DOE Joint Genome Institute"/>
            <person name="Lucas S."/>
            <person name="Han J."/>
            <person name="Lapidus A."/>
            <person name="Cheng J.-F."/>
            <person name="Goodwin L."/>
            <person name="Pitluck S."/>
            <person name="Peters L."/>
            <person name="Ovchinnikova G."/>
            <person name="Lu M."/>
            <person name="Detter J.C."/>
            <person name="Han C."/>
            <person name="Tapia R."/>
            <person name="Land M."/>
            <person name="Hauser L."/>
            <person name="Kyrpides N."/>
            <person name="Ivanova N."/>
            <person name="Pagani I."/>
            <person name="Stolz J."/>
            <person name="Arkin A."/>
            <person name="Dehal P."/>
            <person name="Oremland R."/>
            <person name="Saltikov C."/>
            <person name="Basu P."/>
            <person name="Hollibaugh J."/>
            <person name="Newman D."/>
            <person name="Stolyar S."/>
            <person name="Hazen T."/>
            <person name="Woyke T."/>
        </authorList>
    </citation>
    <scope>NUCLEOTIDE SEQUENCE [LARGE SCALE GENOMIC DNA]</scope>
    <source>
        <strain evidence="3">ATCC 700032 / DSM 10660 / SES-3</strain>
    </source>
</reference>
<evidence type="ECO:0000313" key="2">
    <source>
        <dbReference type="EMBL" id="AFL69738.1"/>
    </source>
</evidence>
<dbReference type="AlphaFoldDB" id="I3Y0L4"/>
<feature type="domain" description="AMIN" evidence="1">
    <location>
        <begin position="153"/>
        <end position="233"/>
    </location>
</feature>
<dbReference type="EMBL" id="CP003333">
    <property type="protein sequence ID" value="AFL69738.1"/>
    <property type="molecule type" value="Genomic_DNA"/>
</dbReference>
<dbReference type="InterPro" id="IPR021731">
    <property type="entry name" value="AMIN_dom"/>
</dbReference>
<keyword evidence="3" id="KW-1185">Reference proteome</keyword>
<name>I3Y0L4_SULBS</name>
<evidence type="ECO:0000313" key="3">
    <source>
        <dbReference type="Proteomes" id="UP000006176"/>
    </source>
</evidence>
<dbReference type="RefSeq" id="WP_014770601.1">
    <property type="nucleotide sequence ID" value="NC_018002.1"/>
</dbReference>
<gene>
    <name evidence="2" type="ordered locus">Sulba_2471</name>
</gene>
<dbReference type="KEGG" id="sba:Sulba_2471"/>
<proteinExistence type="predicted"/>